<gene>
    <name evidence="1" type="ORF">GSI_10862</name>
</gene>
<reference evidence="1 2" key="1">
    <citation type="journal article" date="2015" name="Sci. Rep.">
        <title>Chromosome-level genome map provides insights into diverse defense mechanisms in the medicinal fungus Ganoderma sinense.</title>
        <authorList>
            <person name="Zhu Y."/>
            <person name="Xu J."/>
            <person name="Sun C."/>
            <person name="Zhou S."/>
            <person name="Xu H."/>
            <person name="Nelson D.R."/>
            <person name="Qian J."/>
            <person name="Song J."/>
            <person name="Luo H."/>
            <person name="Xiang L."/>
            <person name="Li Y."/>
            <person name="Xu Z."/>
            <person name="Ji A."/>
            <person name="Wang L."/>
            <person name="Lu S."/>
            <person name="Hayward A."/>
            <person name="Sun W."/>
            <person name="Li X."/>
            <person name="Schwartz D.C."/>
            <person name="Wang Y."/>
            <person name="Chen S."/>
        </authorList>
    </citation>
    <scope>NUCLEOTIDE SEQUENCE [LARGE SCALE GENOMIC DNA]</scope>
    <source>
        <strain evidence="1 2">ZZ0214-1</strain>
    </source>
</reference>
<dbReference type="OrthoDB" id="2745718at2759"/>
<dbReference type="AlphaFoldDB" id="A0A2G8S1R1"/>
<name>A0A2G8S1R1_9APHY</name>
<dbReference type="EMBL" id="AYKW01000034">
    <property type="protein sequence ID" value="PIL27709.1"/>
    <property type="molecule type" value="Genomic_DNA"/>
</dbReference>
<evidence type="ECO:0000313" key="2">
    <source>
        <dbReference type="Proteomes" id="UP000230002"/>
    </source>
</evidence>
<accession>A0A2G8S1R1</accession>
<dbReference type="Proteomes" id="UP000230002">
    <property type="component" value="Unassembled WGS sequence"/>
</dbReference>
<keyword evidence="2" id="KW-1185">Reference proteome</keyword>
<organism evidence="1 2">
    <name type="scientific">Ganoderma sinense ZZ0214-1</name>
    <dbReference type="NCBI Taxonomy" id="1077348"/>
    <lineage>
        <taxon>Eukaryota</taxon>
        <taxon>Fungi</taxon>
        <taxon>Dikarya</taxon>
        <taxon>Basidiomycota</taxon>
        <taxon>Agaricomycotina</taxon>
        <taxon>Agaricomycetes</taxon>
        <taxon>Polyporales</taxon>
        <taxon>Polyporaceae</taxon>
        <taxon>Ganoderma</taxon>
    </lineage>
</organism>
<sequence>MLRCQLVNRRFRSIIESMLRQYRAWLKANALTNVEDSQIPLKDRRKMLLRYHRAWESLSPEGTSPPGLSFYPISTHIPSRQPSPLVLESGWVVVSDFRGGLSFLKLSTISSPDGRSNRNAWSMKKQLTSSQLPPGLMTYQFDPSQDLLICLAVINPDENPKIVVVSMSTGGQPHPQAGLPIFDSGIEEVDEINSLRVHKGLVALYAGADDERVLQVWNWKTGKLLMMKENFDAWGDTVTFVGDNVLLLAQEDILHLFIFDLDGLSCTCDLRLPRFSQDAGVQLWTTVSSPFSSAPAPGHAFAPDSADSIVVVNMARAVPGTDAGTKCSLLLAIRLAGLMAQARRALLARPAADTDTDIDTNVSAPAMPTPTPTPFKLGVPWAQWGPAHTRFVVVPETWEAPSTFGRRCALAYHTAAGAPELALFDFGVDAPEVVMGAHAYALGAGWSAEVLPAPAAVDMRLWFEDEDEAWVESELPCRVRRRRLPPEDGEQKVVAAMLWEDGIILKTSRGYQCDYVSMSLHAQPPALAAGPPISQLPPAPLLPAPSRGSV</sequence>
<dbReference type="SUPFAM" id="SSF82171">
    <property type="entry name" value="DPP6 N-terminal domain-like"/>
    <property type="match status" value="1"/>
</dbReference>
<evidence type="ECO:0000313" key="1">
    <source>
        <dbReference type="EMBL" id="PIL27709.1"/>
    </source>
</evidence>
<proteinExistence type="predicted"/>
<protein>
    <submittedName>
        <fullName evidence="1">Uncharacterized protein</fullName>
    </submittedName>
</protein>
<comment type="caution">
    <text evidence="1">The sequence shown here is derived from an EMBL/GenBank/DDBJ whole genome shotgun (WGS) entry which is preliminary data.</text>
</comment>
<dbReference type="STRING" id="1077348.A0A2G8S1R1"/>